<dbReference type="PANTHER" id="PTHR43709">
    <property type="entry name" value="ACONITATE ISOMERASE-RELATED"/>
    <property type="match status" value="1"/>
</dbReference>
<dbReference type="VEuPathDB" id="FungiDB:F9C07_2234954"/>
<organism evidence="3">
    <name type="scientific">Aspergillus flavus</name>
    <dbReference type="NCBI Taxonomy" id="5059"/>
    <lineage>
        <taxon>Eukaryota</taxon>
        <taxon>Fungi</taxon>
        <taxon>Dikarya</taxon>
        <taxon>Ascomycota</taxon>
        <taxon>Pezizomycotina</taxon>
        <taxon>Eurotiomycetes</taxon>
        <taxon>Eurotiomycetidae</taxon>
        <taxon>Eurotiales</taxon>
        <taxon>Aspergillaceae</taxon>
        <taxon>Aspergillus</taxon>
        <taxon>Aspergillus subgen. Circumdati</taxon>
    </lineage>
</organism>
<accession>A0A5N6H9D3</accession>
<gene>
    <name evidence="3" type="ORF">BDV35DRAFT_376963</name>
</gene>
<reference evidence="3" key="1">
    <citation type="submission" date="2019-04" db="EMBL/GenBank/DDBJ databases">
        <title>Friends and foes A comparative genomics study of 23 Aspergillus species from section Flavi.</title>
        <authorList>
            <consortium name="DOE Joint Genome Institute"/>
            <person name="Kjaerbolling I."/>
            <person name="Vesth T."/>
            <person name="Frisvad J.C."/>
            <person name="Nybo J.L."/>
            <person name="Theobald S."/>
            <person name="Kildgaard S."/>
            <person name="Isbrandt T."/>
            <person name="Kuo A."/>
            <person name="Sato A."/>
            <person name="Lyhne E.K."/>
            <person name="Kogle M.E."/>
            <person name="Wiebenga A."/>
            <person name="Kun R.S."/>
            <person name="Lubbers R.J."/>
            <person name="Makela M.R."/>
            <person name="Barry K."/>
            <person name="Chovatia M."/>
            <person name="Clum A."/>
            <person name="Daum C."/>
            <person name="Haridas S."/>
            <person name="He G."/>
            <person name="LaButti K."/>
            <person name="Lipzen A."/>
            <person name="Mondo S."/>
            <person name="Riley R."/>
            <person name="Salamov A."/>
            <person name="Simmons B.A."/>
            <person name="Magnuson J.K."/>
            <person name="Henrissat B."/>
            <person name="Mortensen U.H."/>
            <person name="Larsen T.O."/>
            <person name="Devries R.P."/>
            <person name="Grigoriev I.V."/>
            <person name="Machida M."/>
            <person name="Baker S.E."/>
            <person name="Andersen M.R."/>
        </authorList>
    </citation>
    <scope>NUCLEOTIDE SEQUENCE [LARGE SCALE GENOMIC DNA]</scope>
    <source>
        <strain evidence="3">CBS 121.62</strain>
    </source>
</reference>
<protein>
    <submittedName>
        <fullName evidence="3">PrpF protein-domain-containing protein</fullName>
    </submittedName>
</protein>
<dbReference type="AlphaFoldDB" id="A0A5N6H9D3"/>
<name>A0A5N6H9D3_ASPFL</name>
<dbReference type="Proteomes" id="UP000325434">
    <property type="component" value="Unassembled WGS sequence"/>
</dbReference>
<proteinExistence type="inferred from homology"/>
<dbReference type="Gene3D" id="3.10.310.10">
    <property type="entry name" value="Diaminopimelate Epimerase, Chain A, domain 1"/>
    <property type="match status" value="2"/>
</dbReference>
<dbReference type="EMBL" id="ML734561">
    <property type="protein sequence ID" value="KAB8251126.1"/>
    <property type="molecule type" value="Genomic_DNA"/>
</dbReference>
<evidence type="ECO:0000256" key="2">
    <source>
        <dbReference type="ARBA" id="ARBA00023235"/>
    </source>
</evidence>
<dbReference type="InterPro" id="IPR007400">
    <property type="entry name" value="PrpF-like"/>
</dbReference>
<evidence type="ECO:0000256" key="1">
    <source>
        <dbReference type="ARBA" id="ARBA00007673"/>
    </source>
</evidence>
<dbReference type="SUPFAM" id="SSF54506">
    <property type="entry name" value="Diaminopimelate epimerase-like"/>
    <property type="match status" value="2"/>
</dbReference>
<dbReference type="VEuPathDB" id="FungiDB:AFLA_009840"/>
<sequence>MPGISKHAVSHASNPVRTGIPAVWMRAGTSKGLFIHEHDLPWSKDLWAPILLSALGSAEGGKRQLNGVGGATPTTSKVAVIRKSKIPVVDADYTFVQVAPDQAQVDMTGNCGNMASGVGPFALDEELFHVLAPLLNWQMDITVFNTNTQQILVETVHVTPDGRFSEDGDYSIAGVRGTASPIRMNIIKPAGSMTGRLFPSGAKQEMLTVGSAHTPTPFIVRVSLVDAANPFALLSASTMPAAYHGSEPTSPLSLGIIEEIRVAGAVRFGLAEDTATAGRVIGTPKIALLYPCRREVDVGRHIDEADIEVLPFSLGQPHPSLQLTGAVCVGTALSIPGTVAWDIQRQAPGVHHGDSQTRQAMMINPTMSTVKWLLKHPSGLMGVEVTWGCTRTGRHPWRVSLAASGQECSPLTIDNSDQPNLIADHHVRIPHRFPLSHH</sequence>
<dbReference type="PANTHER" id="PTHR43709:SF2">
    <property type="entry name" value="DUF453 DOMAIN PROTEIN (AFU_ORTHOLOGUE AFUA_6G00360)"/>
    <property type="match status" value="1"/>
</dbReference>
<dbReference type="Pfam" id="PF04303">
    <property type="entry name" value="PrpF"/>
    <property type="match status" value="1"/>
</dbReference>
<comment type="similarity">
    <text evidence="1">Belongs to the PrpF family.</text>
</comment>
<keyword evidence="2" id="KW-0413">Isomerase</keyword>
<dbReference type="GO" id="GO:0016853">
    <property type="term" value="F:isomerase activity"/>
    <property type="evidence" value="ECO:0007669"/>
    <property type="project" value="UniProtKB-KW"/>
</dbReference>
<evidence type="ECO:0000313" key="3">
    <source>
        <dbReference type="EMBL" id="KAB8251126.1"/>
    </source>
</evidence>